<keyword evidence="5 6" id="KW-0472">Membrane</keyword>
<dbReference type="Pfam" id="PF06081">
    <property type="entry name" value="ArAE_1"/>
    <property type="match status" value="1"/>
</dbReference>
<name>A0ABZ0KS53_9BACL</name>
<evidence type="ECO:0000256" key="2">
    <source>
        <dbReference type="ARBA" id="ARBA00022475"/>
    </source>
</evidence>
<dbReference type="EMBL" id="CP116341">
    <property type="protein sequence ID" value="WOV83076.1"/>
    <property type="molecule type" value="Genomic_DNA"/>
</dbReference>
<evidence type="ECO:0000313" key="7">
    <source>
        <dbReference type="EMBL" id="WOV83076.1"/>
    </source>
</evidence>
<dbReference type="Proteomes" id="UP001303532">
    <property type="component" value="Chromosome"/>
</dbReference>
<keyword evidence="3 6" id="KW-0812">Transmembrane</keyword>
<keyword evidence="4 6" id="KW-1133">Transmembrane helix</keyword>
<evidence type="ECO:0000256" key="1">
    <source>
        <dbReference type="ARBA" id="ARBA00004651"/>
    </source>
</evidence>
<proteinExistence type="predicted"/>
<keyword evidence="2" id="KW-1003">Cell membrane</keyword>
<evidence type="ECO:0000256" key="4">
    <source>
        <dbReference type="ARBA" id="ARBA00022989"/>
    </source>
</evidence>
<accession>A0ABZ0KS53</accession>
<feature type="transmembrane region" description="Helical" evidence="6">
    <location>
        <begin position="124"/>
        <end position="145"/>
    </location>
</feature>
<evidence type="ECO:0000256" key="3">
    <source>
        <dbReference type="ARBA" id="ARBA00022692"/>
    </source>
</evidence>
<evidence type="ECO:0000256" key="6">
    <source>
        <dbReference type="SAM" id="Phobius"/>
    </source>
</evidence>
<feature type="transmembrane region" description="Helical" evidence="6">
    <location>
        <begin position="98"/>
        <end position="118"/>
    </location>
</feature>
<sequence length="350" mass="40028">MRNFHFHGIRIVKTGIAIFLTAIICEWFHWPPVFAVITAIVTIEPTVSDSIKKGIVRFPASAIGSAYAVFFIALFGNSPITYTLAAVFTILTCYKLNLHAGLLVATLTAVAMVEVIHSNYLISFFIRLGTTTTGLLVSTAVNMIVFRPDYRKDILDSIQNIGARAGTLLEQTFRTILYDQHIDRKINRDIMHQLNKEIMKTETLIRFQRDESKLHPLIGGDKNELHMAERQLSYLHNLDYHLGNLINLPLNKISWTSSERAVIMDAVTELADDLQHAADYNSKKHQLQLKNITDLFWEDNEEITKNNDIHPTQFPPELIILYELVTIYNLVDRFYNPAQPICHHEVKQKD</sequence>
<evidence type="ECO:0000256" key="5">
    <source>
        <dbReference type="ARBA" id="ARBA00023136"/>
    </source>
</evidence>
<reference evidence="7 8" key="1">
    <citation type="submission" date="2023-01" db="EMBL/GenBank/DDBJ databases">
        <title>Sporosarcina sp. nov., isolated from Korean tranditional fermented seafood 'Jeotgal'.</title>
        <authorList>
            <person name="Yang A.-I."/>
        </authorList>
    </citation>
    <scope>NUCLEOTIDE SEQUENCE [LARGE SCALE GENOMIC DNA]</scope>
    <source>
        <strain evidence="7 8">B2O-1</strain>
    </source>
</reference>
<gene>
    <name evidence="7" type="ORF">PGH26_09020</name>
</gene>
<organism evidence="7 8">
    <name type="scientific">Sporosarcina jeotgali</name>
    <dbReference type="NCBI Taxonomy" id="3020056"/>
    <lineage>
        <taxon>Bacteria</taxon>
        <taxon>Bacillati</taxon>
        <taxon>Bacillota</taxon>
        <taxon>Bacilli</taxon>
        <taxon>Bacillales</taxon>
        <taxon>Caryophanaceae</taxon>
        <taxon>Sporosarcina</taxon>
    </lineage>
</organism>
<dbReference type="RefSeq" id="WP_323690750.1">
    <property type="nucleotide sequence ID" value="NZ_CP116341.1"/>
</dbReference>
<keyword evidence="8" id="KW-1185">Reference proteome</keyword>
<comment type="subcellular location">
    <subcellularLocation>
        <location evidence="1">Cell membrane</location>
        <topology evidence="1">Multi-pass membrane protein</topology>
    </subcellularLocation>
</comment>
<dbReference type="InterPro" id="IPR010343">
    <property type="entry name" value="ArAE_1"/>
</dbReference>
<feature type="transmembrane region" description="Helical" evidence="6">
    <location>
        <begin position="66"/>
        <end position="91"/>
    </location>
</feature>
<evidence type="ECO:0000313" key="8">
    <source>
        <dbReference type="Proteomes" id="UP001303532"/>
    </source>
</evidence>
<protein>
    <submittedName>
        <fullName evidence="7">Aromatic acid exporter family protein</fullName>
    </submittedName>
</protein>